<dbReference type="PROSITE" id="PS50025">
    <property type="entry name" value="LAM_G_DOMAIN"/>
    <property type="match status" value="1"/>
</dbReference>
<dbReference type="InterPro" id="IPR013320">
    <property type="entry name" value="ConA-like_dom_sf"/>
</dbReference>
<dbReference type="EMBL" id="CADEPM010000004">
    <property type="protein sequence ID" value="CAB3405440.1"/>
    <property type="molecule type" value="Genomic_DNA"/>
</dbReference>
<dbReference type="Pfam" id="PF02210">
    <property type="entry name" value="Laminin_G_2"/>
    <property type="match status" value="1"/>
</dbReference>
<evidence type="ECO:0000256" key="2">
    <source>
        <dbReference type="SAM" id="SignalP"/>
    </source>
</evidence>
<dbReference type="CDD" id="cd00110">
    <property type="entry name" value="LamG"/>
    <property type="match status" value="1"/>
</dbReference>
<dbReference type="GO" id="GO:0016020">
    <property type="term" value="C:membrane"/>
    <property type="evidence" value="ECO:0007669"/>
    <property type="project" value="UniProtKB-SubCell"/>
</dbReference>
<evidence type="ECO:0000313" key="5">
    <source>
        <dbReference type="Proteomes" id="UP000494206"/>
    </source>
</evidence>
<reference evidence="4 5" key="1">
    <citation type="submission" date="2020-04" db="EMBL/GenBank/DDBJ databases">
        <authorList>
            <person name="Laetsch R D."/>
            <person name="Stevens L."/>
            <person name="Kumar S."/>
            <person name="Blaxter L. M."/>
        </authorList>
    </citation>
    <scope>NUCLEOTIDE SEQUENCE [LARGE SCALE GENOMIC DNA]</scope>
</reference>
<protein>
    <recommendedName>
        <fullName evidence="3">Laminin G domain-containing protein</fullName>
    </recommendedName>
</protein>
<keyword evidence="2" id="KW-0732">Signal</keyword>
<feature type="domain" description="Laminin G" evidence="3">
    <location>
        <begin position="92"/>
        <end position="273"/>
    </location>
</feature>
<comment type="caution">
    <text evidence="1">Lacks conserved residue(s) required for the propagation of feature annotation.</text>
</comment>
<gene>
    <name evidence="4" type="ORF">CBOVIS_LOCUS7637</name>
</gene>
<evidence type="ECO:0000259" key="3">
    <source>
        <dbReference type="PROSITE" id="PS50025"/>
    </source>
</evidence>
<dbReference type="SMART" id="SM00282">
    <property type="entry name" value="LamG"/>
    <property type="match status" value="1"/>
</dbReference>
<dbReference type="PANTHER" id="PTHR15036:SF85">
    <property type="entry name" value="SP2353, ISOFORM A"/>
    <property type="match status" value="1"/>
</dbReference>
<dbReference type="Proteomes" id="UP000494206">
    <property type="component" value="Unassembled WGS sequence"/>
</dbReference>
<evidence type="ECO:0000256" key="1">
    <source>
        <dbReference type="PROSITE-ProRule" id="PRU00122"/>
    </source>
</evidence>
<dbReference type="Gene3D" id="2.10.25.10">
    <property type="entry name" value="Laminin"/>
    <property type="match status" value="1"/>
</dbReference>
<dbReference type="SUPFAM" id="SSF57196">
    <property type="entry name" value="EGF/Laminin"/>
    <property type="match status" value="1"/>
</dbReference>
<dbReference type="InterPro" id="IPR050372">
    <property type="entry name" value="Neurexin-related_CASP"/>
</dbReference>
<dbReference type="Gene3D" id="2.60.120.200">
    <property type="match status" value="1"/>
</dbReference>
<accession>A0A8S1EVQ5</accession>
<feature type="chain" id="PRO_5035797960" description="Laminin G domain-containing protein" evidence="2">
    <location>
        <begin position="21"/>
        <end position="322"/>
    </location>
</feature>
<organism evidence="4 5">
    <name type="scientific">Caenorhabditis bovis</name>
    <dbReference type="NCBI Taxonomy" id="2654633"/>
    <lineage>
        <taxon>Eukaryota</taxon>
        <taxon>Metazoa</taxon>
        <taxon>Ecdysozoa</taxon>
        <taxon>Nematoda</taxon>
        <taxon>Chromadorea</taxon>
        <taxon>Rhabditida</taxon>
        <taxon>Rhabditina</taxon>
        <taxon>Rhabditomorpha</taxon>
        <taxon>Rhabditoidea</taxon>
        <taxon>Rhabditidae</taxon>
        <taxon>Peloderinae</taxon>
        <taxon>Caenorhabditis</taxon>
    </lineage>
</organism>
<dbReference type="Pfam" id="PF14670">
    <property type="entry name" value="FXa_inhibition"/>
    <property type="match status" value="1"/>
</dbReference>
<dbReference type="PANTHER" id="PTHR15036">
    <property type="entry name" value="PIKACHURIN-LIKE PROTEIN"/>
    <property type="match status" value="1"/>
</dbReference>
<dbReference type="InterPro" id="IPR001791">
    <property type="entry name" value="Laminin_G"/>
</dbReference>
<proteinExistence type="predicted"/>
<dbReference type="SUPFAM" id="SSF49899">
    <property type="entry name" value="Concanavalin A-like lectins/glucanases"/>
    <property type="match status" value="1"/>
</dbReference>
<name>A0A8S1EVQ5_9PELO</name>
<comment type="caution">
    <text evidence="4">The sequence shown here is derived from an EMBL/GenBank/DDBJ whole genome shotgun (WGS) entry which is preliminary data.</text>
</comment>
<sequence length="322" mass="36392">MPNLRIALLVVVGLARLALAVNVFQGNCGTDKVVCEQLCITLTPDTYECSCWEGHQLQDDGLSCKVDTVVEYEKKRVIPTRRRQSSLKAFPDKPLAFKGNNYAEFPIRDNAYLETNVTIQFRLEEQRDGILLFAGQLAGDDFLSITIDGPNVIMRHDCGEGTIEDMYHGTFRIGDWHEITVWRKNCDRTQMRVDRGRRLVDMAEEFKNFKGITMDEGVFVGGAPRNIDNLRQKTGVDDGFRGCIRYLVVNDEVLLDANRSINHAFDSSSLLYCEKDEPPAFATYNESVHQIKMFDLTQRGLPMISETPKGLVPPCAEPTWSA</sequence>
<dbReference type="OrthoDB" id="5857151at2759"/>
<evidence type="ECO:0000313" key="4">
    <source>
        <dbReference type="EMBL" id="CAB3405440.1"/>
    </source>
</evidence>
<dbReference type="AlphaFoldDB" id="A0A8S1EVQ5"/>
<feature type="signal peptide" evidence="2">
    <location>
        <begin position="1"/>
        <end position="20"/>
    </location>
</feature>
<keyword evidence="5" id="KW-1185">Reference proteome</keyword>